<evidence type="ECO:0000259" key="6">
    <source>
        <dbReference type="SMART" id="SM00965"/>
    </source>
</evidence>
<protein>
    <submittedName>
        <fullName evidence="7">SusC/RagA family TonB-linked outer membrane protein</fullName>
    </submittedName>
</protein>
<evidence type="ECO:0000256" key="3">
    <source>
        <dbReference type="ARBA" id="ARBA00023136"/>
    </source>
</evidence>
<comment type="caution">
    <text evidence="7">The sequence shown here is derived from an EMBL/GenBank/DDBJ whole genome shotgun (WGS) entry which is preliminary data.</text>
</comment>
<dbReference type="InterPro" id="IPR037066">
    <property type="entry name" value="Plug_dom_sf"/>
</dbReference>
<keyword evidence="4" id="KW-0998">Cell outer membrane</keyword>
<dbReference type="InterPro" id="IPR023996">
    <property type="entry name" value="TonB-dep_OMP_SusC/RagA"/>
</dbReference>
<keyword evidence="5" id="KW-0732">Signal</keyword>
<dbReference type="Gene3D" id="2.170.130.10">
    <property type="entry name" value="TonB-dependent receptor, plug domain"/>
    <property type="match status" value="1"/>
</dbReference>
<evidence type="ECO:0000256" key="2">
    <source>
        <dbReference type="ARBA" id="ARBA00022448"/>
    </source>
</evidence>
<dbReference type="NCBIfam" id="TIGR04057">
    <property type="entry name" value="SusC_RagA_signa"/>
    <property type="match status" value="1"/>
</dbReference>
<name>A0ABS8PV31_9BACT</name>
<dbReference type="Pfam" id="PF13715">
    <property type="entry name" value="CarbopepD_reg_2"/>
    <property type="match status" value="1"/>
</dbReference>
<feature type="domain" description="Secretin/TonB short N-terminal" evidence="6">
    <location>
        <begin position="48"/>
        <end position="100"/>
    </location>
</feature>
<dbReference type="EMBL" id="JAJNEC010000005">
    <property type="protein sequence ID" value="MCD2424669.1"/>
    <property type="molecule type" value="Genomic_DNA"/>
</dbReference>
<comment type="subcellular location">
    <subcellularLocation>
        <location evidence="1">Cell outer membrane</location>
    </subcellularLocation>
</comment>
<dbReference type="InterPro" id="IPR036942">
    <property type="entry name" value="Beta-barrel_TonB_sf"/>
</dbReference>
<evidence type="ECO:0000256" key="5">
    <source>
        <dbReference type="SAM" id="SignalP"/>
    </source>
</evidence>
<reference evidence="7 8" key="1">
    <citation type="submission" date="2021-11" db="EMBL/GenBank/DDBJ databases">
        <title>Genomic of Niabella pedocola.</title>
        <authorList>
            <person name="Wu T."/>
        </authorList>
    </citation>
    <scope>NUCLEOTIDE SEQUENCE [LARGE SCALE GENOMIC DNA]</scope>
    <source>
        <strain evidence="7 8">JCM 31011</strain>
    </source>
</reference>
<dbReference type="Pfam" id="PF07715">
    <property type="entry name" value="Plug"/>
    <property type="match status" value="1"/>
</dbReference>
<evidence type="ECO:0000313" key="7">
    <source>
        <dbReference type="EMBL" id="MCD2424669.1"/>
    </source>
</evidence>
<keyword evidence="3" id="KW-0472">Membrane</keyword>
<dbReference type="InterPro" id="IPR012910">
    <property type="entry name" value="Plug_dom"/>
</dbReference>
<accession>A0ABS8PV31</accession>
<dbReference type="InterPro" id="IPR023997">
    <property type="entry name" value="TonB-dep_OMP_SusC/RagA_CS"/>
</dbReference>
<proteinExistence type="predicted"/>
<dbReference type="RefSeq" id="WP_231006880.1">
    <property type="nucleotide sequence ID" value="NZ_JAJNEC010000005.1"/>
</dbReference>
<evidence type="ECO:0000313" key="8">
    <source>
        <dbReference type="Proteomes" id="UP001199816"/>
    </source>
</evidence>
<dbReference type="Proteomes" id="UP001199816">
    <property type="component" value="Unassembled WGS sequence"/>
</dbReference>
<dbReference type="InterPro" id="IPR008969">
    <property type="entry name" value="CarboxyPept-like_regulatory"/>
</dbReference>
<keyword evidence="2" id="KW-0813">Transport</keyword>
<dbReference type="Gene3D" id="2.40.170.20">
    <property type="entry name" value="TonB-dependent receptor, beta-barrel domain"/>
    <property type="match status" value="1"/>
</dbReference>
<dbReference type="SUPFAM" id="SSF49464">
    <property type="entry name" value="Carboxypeptidase regulatory domain-like"/>
    <property type="match status" value="1"/>
</dbReference>
<evidence type="ECO:0000256" key="1">
    <source>
        <dbReference type="ARBA" id="ARBA00004442"/>
    </source>
</evidence>
<sequence>MKLCLALMLATASQVAASTGYSQESVSLQLENARLSTILKTIQKKTDYRFVFSNKLVDETGIVNIKVQNTPVLSLLPRILNGTGLEFQQMSDNLIVIREKAEIKKNILVKGVVTNAKGEPVSGATVSSNKGKATITNDKGEYSIEVDEYDELTFSYVGYTSQVIKVNSQQTINVVFEEANRALEEVVVTALGITREAKALGYAVQKVSGNEIQTVKGVDAATSLTGKISGLVIKNSTEFNATPTIELRGETPMLVIDGVPYSNMTLRDIPSDNIEDISVLKGPTAAALYGFKGANGAIMITTKKGKGKGLAIDINSNTMISSGFLAIPKIQTSYGHGIDGQISTDYVWGPKLDIGDSAIQWNPISKKNEMMPLVSSGKNNLKNFLETGLITNNNITVTQSGENGFFRAGVNHIYNKGQFPNEKLNILNYTMSGALKIGKKFSMESSMGYTWQQSPQIWGQGYGAQGYIYQLQMWTGPDYDIRQYRDYWVTPHVKQNWLYNAWYDNPYMIAYEKLDGIQKNKLNASLTANYKFTKDLNLMFRTGYDFYKDEETVQSPAGIFSTRGGSSGSTFSWNYGGKGMYGMNQLWGFSTNNDLILTYDKKISNFDINLLGGGSITYYVDREMGAQTVNGLAIPGWYSLANAVASTTVGVDKIKSNYGTWRRQVNSLYGKASFSWNRIAYLDITGRNDWSSTLSAAQRSYFYPSIASSIILSQFIKLPQSVDLWKIRGSWTQSKKPAGVYDNNRTYTPSTSWGLPSSSYPSDIMPAALIPSSTRTWEVGTEAYFLKGRLHFDIAYFNKYYYDQQFSPTISSASGFSSILINTPETYVRKGIEVTVDGAIIKRKNFEWRSLVNYSFNHQYYVDLAPTTADKLWIKTGARKDVYVSQPLLRDPQGNLILVGGLVASSPYEANMGYTDPKFSFGFVNNFAINNFIIGISIDGRIGGIMYDYIWNKMFDSGTNPETDTKWRYDQVVNGLTNYVGEGVKVVSGEATYDKYGRILTDTRVFAPNDVAVGYQDYMRELNNTDSYEHGLKSQSFVKLREVSLGYKIPSKLYSKTGIKNASVSLTAQNVFLWTKFTFSDPDLGTENLNAPSQRMLGLNIKLGL</sequence>
<gene>
    <name evidence="7" type="ORF">LQ567_17945</name>
</gene>
<dbReference type="Gene3D" id="2.60.40.1120">
    <property type="entry name" value="Carboxypeptidase-like, regulatory domain"/>
    <property type="match status" value="1"/>
</dbReference>
<dbReference type="NCBIfam" id="TIGR04056">
    <property type="entry name" value="OMP_RagA_SusC"/>
    <property type="match status" value="1"/>
</dbReference>
<keyword evidence="8" id="KW-1185">Reference proteome</keyword>
<feature type="signal peptide" evidence="5">
    <location>
        <begin position="1"/>
        <end position="17"/>
    </location>
</feature>
<dbReference type="InterPro" id="IPR011662">
    <property type="entry name" value="Secretin/TonB_short_N"/>
</dbReference>
<evidence type="ECO:0000256" key="4">
    <source>
        <dbReference type="ARBA" id="ARBA00023237"/>
    </source>
</evidence>
<feature type="chain" id="PRO_5045129808" evidence="5">
    <location>
        <begin position="18"/>
        <end position="1105"/>
    </location>
</feature>
<dbReference type="SUPFAM" id="SSF56935">
    <property type="entry name" value="Porins"/>
    <property type="match status" value="1"/>
</dbReference>
<dbReference type="SMART" id="SM00965">
    <property type="entry name" value="STN"/>
    <property type="match status" value="1"/>
</dbReference>
<organism evidence="7 8">
    <name type="scientific">Niabella pedocola</name>
    <dbReference type="NCBI Taxonomy" id="1752077"/>
    <lineage>
        <taxon>Bacteria</taxon>
        <taxon>Pseudomonadati</taxon>
        <taxon>Bacteroidota</taxon>
        <taxon>Chitinophagia</taxon>
        <taxon>Chitinophagales</taxon>
        <taxon>Chitinophagaceae</taxon>
        <taxon>Niabella</taxon>
    </lineage>
</organism>